<organism evidence="1 2">
    <name type="scientific">Porites evermanni</name>
    <dbReference type="NCBI Taxonomy" id="104178"/>
    <lineage>
        <taxon>Eukaryota</taxon>
        <taxon>Metazoa</taxon>
        <taxon>Cnidaria</taxon>
        <taxon>Anthozoa</taxon>
        <taxon>Hexacorallia</taxon>
        <taxon>Scleractinia</taxon>
        <taxon>Fungiina</taxon>
        <taxon>Poritidae</taxon>
        <taxon>Porites</taxon>
    </lineage>
</organism>
<accession>A0ABN8S705</accession>
<reference evidence="1 2" key="1">
    <citation type="submission" date="2022-05" db="EMBL/GenBank/DDBJ databases">
        <authorList>
            <consortium name="Genoscope - CEA"/>
            <person name="William W."/>
        </authorList>
    </citation>
    <scope>NUCLEOTIDE SEQUENCE [LARGE SCALE GENOMIC DNA]</scope>
</reference>
<gene>
    <name evidence="1" type="ORF">PEVE_00017566</name>
</gene>
<dbReference type="Proteomes" id="UP001159427">
    <property type="component" value="Unassembled WGS sequence"/>
</dbReference>
<evidence type="ECO:0000313" key="2">
    <source>
        <dbReference type="Proteomes" id="UP001159427"/>
    </source>
</evidence>
<comment type="caution">
    <text evidence="1">The sequence shown here is derived from an EMBL/GenBank/DDBJ whole genome shotgun (WGS) entry which is preliminary data.</text>
</comment>
<evidence type="ECO:0000313" key="1">
    <source>
        <dbReference type="EMBL" id="CAH3187318.1"/>
    </source>
</evidence>
<sequence length="213" mass="24008">FNDISKYDDVKVSELTVKKKGDWILVEFKLCLVMQDAKEGYLEDELKKWKKFVNESVTEVDFGASEVTLTKWKAKANECSKCPGVGPFTIERECKPKEAKYSCNGVKTRMESVDCLEYCSKPASEVIESDPQVFPFVGWTMDNDVSNHSLIPSTDVMQLTLTLKITTALFVETTVNVNNSPVGDSAHPDDHVQLTYEIMTPGLTFHKQFCTDL</sequence>
<evidence type="ECO:0008006" key="3">
    <source>
        <dbReference type="Google" id="ProtNLM"/>
    </source>
</evidence>
<protein>
    <recommendedName>
        <fullName evidence="3">Vitellogenin</fullName>
    </recommendedName>
</protein>
<name>A0ABN8S705_9CNID</name>
<feature type="non-terminal residue" evidence="1">
    <location>
        <position position="1"/>
    </location>
</feature>
<keyword evidence="2" id="KW-1185">Reference proteome</keyword>
<dbReference type="EMBL" id="CALNXI010002408">
    <property type="protein sequence ID" value="CAH3187318.1"/>
    <property type="molecule type" value="Genomic_DNA"/>
</dbReference>
<proteinExistence type="predicted"/>